<evidence type="ECO:0000313" key="3">
    <source>
        <dbReference type="Proteomes" id="UP001491349"/>
    </source>
</evidence>
<evidence type="ECO:0000256" key="1">
    <source>
        <dbReference type="SAM" id="SignalP"/>
    </source>
</evidence>
<feature type="signal peptide" evidence="1">
    <location>
        <begin position="1"/>
        <end position="19"/>
    </location>
</feature>
<reference evidence="2 3" key="1">
    <citation type="submission" date="2024-04" db="EMBL/GenBank/DDBJ databases">
        <title>draft genome sequnece of Flavobacterium buctense JCM 30750.</title>
        <authorList>
            <person name="Kim D.-U."/>
        </authorList>
    </citation>
    <scope>NUCLEOTIDE SEQUENCE [LARGE SCALE GENOMIC DNA]</scope>
    <source>
        <strain evidence="2 3">JCM 30750</strain>
    </source>
</reference>
<keyword evidence="1" id="KW-0732">Signal</keyword>
<dbReference type="EMBL" id="JBBPCB010000001">
    <property type="protein sequence ID" value="MEK8178773.1"/>
    <property type="molecule type" value="Genomic_DNA"/>
</dbReference>
<evidence type="ECO:0000313" key="2">
    <source>
        <dbReference type="EMBL" id="MEK8178773.1"/>
    </source>
</evidence>
<keyword evidence="3" id="KW-1185">Reference proteome</keyword>
<accession>A0ABU9DX14</accession>
<sequence>MKKIIVLLLLLPFAFGCDSGSINNRNPNIPNYTVYLQINMNLPGYSNLQFPSNHIVDYSQGARGIVVFNTGSGFVAFDLACPNQDFTSCTTAMTISGIEATCDCDDTVYNLFSGQSPGQQYPMKQYRVDINGSTLIITN</sequence>
<protein>
    <recommendedName>
        <fullName evidence="4">Rieske domain-containing protein</fullName>
    </recommendedName>
</protein>
<gene>
    <name evidence="2" type="ORF">WMW71_00345</name>
</gene>
<proteinExistence type="predicted"/>
<dbReference type="RefSeq" id="WP_187658928.1">
    <property type="nucleotide sequence ID" value="NZ_JACTAB010000001.1"/>
</dbReference>
<organism evidence="2 3">
    <name type="scientific">Flavobacterium buctense</name>
    <dbReference type="NCBI Taxonomy" id="1648146"/>
    <lineage>
        <taxon>Bacteria</taxon>
        <taxon>Pseudomonadati</taxon>
        <taxon>Bacteroidota</taxon>
        <taxon>Flavobacteriia</taxon>
        <taxon>Flavobacteriales</taxon>
        <taxon>Flavobacteriaceae</taxon>
        <taxon>Flavobacterium</taxon>
    </lineage>
</organism>
<comment type="caution">
    <text evidence="2">The sequence shown here is derived from an EMBL/GenBank/DDBJ whole genome shotgun (WGS) entry which is preliminary data.</text>
</comment>
<feature type="chain" id="PRO_5047378095" description="Rieske domain-containing protein" evidence="1">
    <location>
        <begin position="20"/>
        <end position="139"/>
    </location>
</feature>
<name>A0ABU9DX14_9FLAO</name>
<dbReference type="Gene3D" id="2.102.10.10">
    <property type="entry name" value="Rieske [2Fe-2S] iron-sulphur domain"/>
    <property type="match status" value="1"/>
</dbReference>
<evidence type="ECO:0008006" key="4">
    <source>
        <dbReference type="Google" id="ProtNLM"/>
    </source>
</evidence>
<dbReference type="PROSITE" id="PS51257">
    <property type="entry name" value="PROKAR_LIPOPROTEIN"/>
    <property type="match status" value="1"/>
</dbReference>
<dbReference type="Proteomes" id="UP001491349">
    <property type="component" value="Unassembled WGS sequence"/>
</dbReference>
<dbReference type="InterPro" id="IPR036922">
    <property type="entry name" value="Rieske_2Fe-2S_sf"/>
</dbReference>